<proteinExistence type="predicted"/>
<dbReference type="Pfam" id="PF12770">
    <property type="entry name" value="CHAT"/>
    <property type="match status" value="1"/>
</dbReference>
<reference evidence="2 3" key="1">
    <citation type="submission" date="2019-05" db="EMBL/GenBank/DDBJ databases">
        <authorList>
            <person name="Lee S.D."/>
        </authorList>
    </citation>
    <scope>NUCLEOTIDE SEQUENCE [LARGE SCALE GENOMIC DNA]</scope>
    <source>
        <strain evidence="2 3">YC2-7</strain>
    </source>
</reference>
<evidence type="ECO:0000313" key="2">
    <source>
        <dbReference type="EMBL" id="NMN99144.1"/>
    </source>
</evidence>
<evidence type="ECO:0000313" key="3">
    <source>
        <dbReference type="Proteomes" id="UP000535543"/>
    </source>
</evidence>
<sequence>MVTPDLPSRPTVVVRMADAGNTYLYWHWPEGVGAPGVSVVPYADVTEALDRLAAALPNLADPFGLERCLTTGTFASYDAENALAERLSQLFLPYNLAFQLDYLYNRGIKPHIRIQPSPRVAQIPWELISPDPGLRLVDIADVSVLAPVGVVHAPGRTARHWEDTKHLPVVNVLDPRIPGFPADSTLGSVLGRMTADAPAARMVAARTAERRMRPKVSDPVAAFRRSDVDRAWLSDELRSGASRLVYVGHVTAAPPESGQSENAELHLACGAAVPGFAPPQRTHRPFSAKDLILGTHTLTDEPAAGPDLWPMPSRVALIACESGGDLRFGDAFGLVTAMIHSGVELITASRWALPTDFAFHRIAGAAPGARPLQDAVYAIDAAHEQPDPVSALASWQRERLDAWREERSMEHSPVLWAAFATIDTVTQPHHAFDQK</sequence>
<protein>
    <submittedName>
        <fullName evidence="2">CHAT domain-containing protein</fullName>
    </submittedName>
</protein>
<feature type="domain" description="CHAT" evidence="1">
    <location>
        <begin position="82"/>
        <end position="421"/>
    </location>
</feature>
<gene>
    <name evidence="2" type="ORF">FGL95_29395</name>
</gene>
<dbReference type="InterPro" id="IPR024983">
    <property type="entry name" value="CHAT_dom"/>
</dbReference>
<name>A0A848KQE4_9NOCA</name>
<reference evidence="2 3" key="2">
    <citation type="submission" date="2020-06" db="EMBL/GenBank/DDBJ databases">
        <title>Antribacter stalactiti gen. nov., sp. nov., a new member of the family Nacardiaceae isolated from a cave.</title>
        <authorList>
            <person name="Kim I.S."/>
        </authorList>
    </citation>
    <scope>NUCLEOTIDE SEQUENCE [LARGE SCALE GENOMIC DNA]</scope>
    <source>
        <strain evidence="2 3">YC2-7</strain>
    </source>
</reference>
<dbReference type="AlphaFoldDB" id="A0A848KQE4"/>
<dbReference type="Proteomes" id="UP000535543">
    <property type="component" value="Unassembled WGS sequence"/>
</dbReference>
<evidence type="ECO:0000259" key="1">
    <source>
        <dbReference type="Pfam" id="PF12770"/>
    </source>
</evidence>
<organism evidence="2 3">
    <name type="scientific">Antrihabitans stalactiti</name>
    <dbReference type="NCBI Taxonomy" id="2584121"/>
    <lineage>
        <taxon>Bacteria</taxon>
        <taxon>Bacillati</taxon>
        <taxon>Actinomycetota</taxon>
        <taxon>Actinomycetes</taxon>
        <taxon>Mycobacteriales</taxon>
        <taxon>Nocardiaceae</taxon>
        <taxon>Antrihabitans</taxon>
    </lineage>
</organism>
<comment type="caution">
    <text evidence="2">The sequence shown here is derived from an EMBL/GenBank/DDBJ whole genome shotgun (WGS) entry which is preliminary data.</text>
</comment>
<dbReference type="RefSeq" id="WP_169594125.1">
    <property type="nucleotide sequence ID" value="NZ_VCQU01000014.1"/>
</dbReference>
<dbReference type="EMBL" id="VCQU01000014">
    <property type="protein sequence ID" value="NMN99144.1"/>
    <property type="molecule type" value="Genomic_DNA"/>
</dbReference>
<keyword evidence="3" id="KW-1185">Reference proteome</keyword>
<accession>A0A848KQE4</accession>